<reference evidence="2" key="1">
    <citation type="submission" date="2019-04" db="EMBL/GenBank/DDBJ databases">
        <title>Evolution of Biomass-Degrading Anaerobic Consortia Revealed by Metagenomics.</title>
        <authorList>
            <person name="Peng X."/>
        </authorList>
    </citation>
    <scope>NUCLEOTIDE SEQUENCE</scope>
    <source>
        <strain evidence="2">SIG140</strain>
    </source>
</reference>
<comment type="caution">
    <text evidence="2">The sequence shown here is derived from an EMBL/GenBank/DDBJ whole genome shotgun (WGS) entry which is preliminary data.</text>
</comment>
<dbReference type="Proteomes" id="UP000806522">
    <property type="component" value="Unassembled WGS sequence"/>
</dbReference>
<name>A0A9D5NXL4_XYLRU</name>
<protein>
    <submittedName>
        <fullName evidence="2">Uncharacterized protein</fullName>
    </submittedName>
</protein>
<dbReference type="EMBL" id="SUYC01000001">
    <property type="protein sequence ID" value="MBE6269468.1"/>
    <property type="molecule type" value="Genomic_DNA"/>
</dbReference>
<accession>A0A9D5NXL4</accession>
<dbReference type="AlphaFoldDB" id="A0A9D5NXL4"/>
<proteinExistence type="predicted"/>
<keyword evidence="1" id="KW-1133">Transmembrane helix</keyword>
<keyword evidence="1" id="KW-0472">Membrane</keyword>
<evidence type="ECO:0000313" key="3">
    <source>
        <dbReference type="Proteomes" id="UP000806522"/>
    </source>
</evidence>
<sequence length="264" mass="31074">MKRKYCSRYKVLTKLLIEGLFNEFPLLFICSLAIIYAFVSNFLLSFPPLNISETTLHVLFSTDVVLRNCCYGIVAGVIFYFINDFFKNIVKNVDSYNEMYPDVYNLWLKSHQLVLALSGYKYNESHDQETVMGLMTSYLYGKKKLHRSYSKISIDLDRFHLLVILWTEANKDKNKFLDAYGPIISRSEYSKLNDKELDTSLERITAIMPNVDYFEKGMTVEVWDNDIQRVLFLILNYKSCLVNMVNKYSKYYYADERGIRKDAF</sequence>
<feature type="transmembrane region" description="Helical" evidence="1">
    <location>
        <begin position="64"/>
        <end position="82"/>
    </location>
</feature>
<gene>
    <name evidence="2" type="ORF">E7101_00725</name>
</gene>
<keyword evidence="1" id="KW-0812">Transmembrane</keyword>
<evidence type="ECO:0000256" key="1">
    <source>
        <dbReference type="SAM" id="Phobius"/>
    </source>
</evidence>
<feature type="transmembrane region" description="Helical" evidence="1">
    <location>
        <begin position="20"/>
        <end position="44"/>
    </location>
</feature>
<organism evidence="2 3">
    <name type="scientific">Xylanibacter ruminicola</name>
    <name type="common">Prevotella ruminicola</name>
    <dbReference type="NCBI Taxonomy" id="839"/>
    <lineage>
        <taxon>Bacteria</taxon>
        <taxon>Pseudomonadati</taxon>
        <taxon>Bacteroidota</taxon>
        <taxon>Bacteroidia</taxon>
        <taxon>Bacteroidales</taxon>
        <taxon>Prevotellaceae</taxon>
        <taxon>Xylanibacter</taxon>
    </lineage>
</organism>
<evidence type="ECO:0000313" key="2">
    <source>
        <dbReference type="EMBL" id="MBE6269468.1"/>
    </source>
</evidence>